<evidence type="ECO:0000256" key="1">
    <source>
        <dbReference type="SAM" id="MobiDB-lite"/>
    </source>
</evidence>
<feature type="region of interest" description="Disordered" evidence="1">
    <location>
        <begin position="88"/>
        <end position="190"/>
    </location>
</feature>
<sequence>MQVDHGTGSRRCRHDRYRGAHRDEQHRRAQGRVRRHTSDRSGAGDERTHTQHLAGVWREVLHARAVTAHAWQHEHRHACGREIAVQPIPRTHVPPGRNQPHQTERCEVTHREPETVDVVERPRTVGRRDPTPVEPVPHPDAHRRAPAPAGRPAAAHEVDHRTSTQPPSPGAGEVEHQAEQLRTARRTPPARVCAHPHLRLLLQAAHAHAPPRAGRFARERPSASRARRARAPSRAVSVVTAAAPASVSR</sequence>
<proteinExistence type="predicted"/>
<feature type="compositionally biased region" description="Basic and acidic residues" evidence="1">
    <location>
        <begin position="36"/>
        <end position="49"/>
    </location>
</feature>
<reference evidence="2" key="1">
    <citation type="submission" date="2016-10" db="EMBL/GenBank/DDBJ databases">
        <title>Sequence of Gallionella enrichment culture.</title>
        <authorList>
            <person name="Poehlein A."/>
            <person name="Muehling M."/>
            <person name="Daniel R."/>
        </authorList>
    </citation>
    <scope>NUCLEOTIDE SEQUENCE</scope>
</reference>
<feature type="compositionally biased region" description="Basic and acidic residues" evidence="1">
    <location>
        <begin position="102"/>
        <end position="143"/>
    </location>
</feature>
<feature type="compositionally biased region" description="Basic and acidic residues" evidence="1">
    <location>
        <begin position="17"/>
        <end position="27"/>
    </location>
</feature>
<protein>
    <submittedName>
        <fullName evidence="2">Uncharacterized protein</fullName>
    </submittedName>
</protein>
<organism evidence="2">
    <name type="scientific">mine drainage metagenome</name>
    <dbReference type="NCBI Taxonomy" id="410659"/>
    <lineage>
        <taxon>unclassified sequences</taxon>
        <taxon>metagenomes</taxon>
        <taxon>ecological metagenomes</taxon>
    </lineage>
</organism>
<gene>
    <name evidence="2" type="ORF">GALL_359860</name>
</gene>
<feature type="region of interest" description="Disordered" evidence="1">
    <location>
        <begin position="1"/>
        <end position="49"/>
    </location>
</feature>
<dbReference type="EMBL" id="MLJW01000827">
    <property type="protein sequence ID" value="OIQ82238.1"/>
    <property type="molecule type" value="Genomic_DNA"/>
</dbReference>
<dbReference type="AlphaFoldDB" id="A0A1J5QFA8"/>
<name>A0A1J5QFA8_9ZZZZ</name>
<feature type="compositionally biased region" description="Low complexity" evidence="1">
    <location>
        <begin position="232"/>
        <end position="249"/>
    </location>
</feature>
<comment type="caution">
    <text evidence="2">The sequence shown here is derived from an EMBL/GenBank/DDBJ whole genome shotgun (WGS) entry which is preliminary data.</text>
</comment>
<feature type="region of interest" description="Disordered" evidence="1">
    <location>
        <begin position="208"/>
        <end position="249"/>
    </location>
</feature>
<evidence type="ECO:0000313" key="2">
    <source>
        <dbReference type="EMBL" id="OIQ82238.1"/>
    </source>
</evidence>
<accession>A0A1J5QFA8</accession>